<evidence type="ECO:0000256" key="4">
    <source>
        <dbReference type="ARBA" id="ARBA00022692"/>
    </source>
</evidence>
<evidence type="ECO:0000256" key="6">
    <source>
        <dbReference type="ARBA" id="ARBA00022777"/>
    </source>
</evidence>
<gene>
    <name evidence="13" type="ORF">GCM10023335_49970</name>
</gene>
<evidence type="ECO:0000256" key="1">
    <source>
        <dbReference type="ARBA" id="ARBA00004141"/>
    </source>
</evidence>
<dbReference type="RefSeq" id="WP_345653485.1">
    <property type="nucleotide sequence ID" value="NZ_BAABKB010000021.1"/>
</dbReference>
<keyword evidence="9" id="KW-0902">Two-component regulatory system</keyword>
<evidence type="ECO:0000256" key="10">
    <source>
        <dbReference type="ARBA" id="ARBA00023136"/>
    </source>
</evidence>
<feature type="transmembrane region" description="Helical" evidence="11">
    <location>
        <begin position="56"/>
        <end position="73"/>
    </location>
</feature>
<comment type="subcellular location">
    <subcellularLocation>
        <location evidence="1">Membrane</location>
        <topology evidence="1">Multi-pass membrane protein</topology>
    </subcellularLocation>
</comment>
<feature type="transmembrane region" description="Helical" evidence="11">
    <location>
        <begin position="85"/>
        <end position="114"/>
    </location>
</feature>
<reference evidence="14" key="1">
    <citation type="journal article" date="2019" name="Int. J. Syst. Evol. Microbiol.">
        <title>The Global Catalogue of Microorganisms (GCM) 10K type strain sequencing project: providing services to taxonomists for standard genome sequencing and annotation.</title>
        <authorList>
            <consortium name="The Broad Institute Genomics Platform"/>
            <consortium name="The Broad Institute Genome Sequencing Center for Infectious Disease"/>
            <person name="Wu L."/>
            <person name="Ma J."/>
        </authorList>
    </citation>
    <scope>NUCLEOTIDE SEQUENCE [LARGE SCALE GENOMIC DNA]</scope>
    <source>
        <strain evidence="14">JCM 18409</strain>
    </source>
</reference>
<evidence type="ECO:0000256" key="2">
    <source>
        <dbReference type="ARBA" id="ARBA00022553"/>
    </source>
</evidence>
<dbReference type="Gene3D" id="1.20.120.620">
    <property type="entry name" value="Backbone structure of the membrane domain of e. Coli histidine kinase receptor kdpd"/>
    <property type="match status" value="1"/>
</dbReference>
<keyword evidence="4 11" id="KW-0812">Transmembrane</keyword>
<proteinExistence type="predicted"/>
<name>A0ABP9J7D1_9ACTN</name>
<keyword evidence="3" id="KW-0808">Transferase</keyword>
<keyword evidence="8 11" id="KW-1133">Transmembrane helix</keyword>
<keyword evidence="10 11" id="KW-0472">Membrane</keyword>
<keyword evidence="5" id="KW-0547">Nucleotide-binding</keyword>
<evidence type="ECO:0000313" key="13">
    <source>
        <dbReference type="EMBL" id="GAA5020357.1"/>
    </source>
</evidence>
<dbReference type="EMBL" id="BAABKB010000021">
    <property type="protein sequence ID" value="GAA5020357.1"/>
    <property type="molecule type" value="Genomic_DNA"/>
</dbReference>
<protein>
    <recommendedName>
        <fullName evidence="12">Sensor protein KdpD transmembrane domain-containing protein</fullName>
    </recommendedName>
</protein>
<evidence type="ECO:0000313" key="14">
    <source>
        <dbReference type="Proteomes" id="UP001501759"/>
    </source>
</evidence>
<dbReference type="InterPro" id="IPR038318">
    <property type="entry name" value="KdpD_sf"/>
</dbReference>
<keyword evidence="6" id="KW-0418">Kinase</keyword>
<dbReference type="InterPro" id="IPR025201">
    <property type="entry name" value="KdpD_TM"/>
</dbReference>
<keyword evidence="2" id="KW-0597">Phosphoprotein</keyword>
<organism evidence="13 14">
    <name type="scientific">Streptomyces siamensis</name>
    <dbReference type="NCBI Taxonomy" id="1274986"/>
    <lineage>
        <taxon>Bacteria</taxon>
        <taxon>Bacillati</taxon>
        <taxon>Actinomycetota</taxon>
        <taxon>Actinomycetes</taxon>
        <taxon>Kitasatosporales</taxon>
        <taxon>Streptomycetaceae</taxon>
        <taxon>Streptomyces</taxon>
    </lineage>
</organism>
<evidence type="ECO:0000256" key="9">
    <source>
        <dbReference type="ARBA" id="ARBA00023012"/>
    </source>
</evidence>
<sequence>MSTLTGTSKPHRAGVARALHGAGVTRAPHGTGATCAPHRAEATRTASPTWALRDRLALTAAVAVPFVVALALVPLRTTLSHTDAALVLVVVVVAVAALGSRTAGVLAALSAAAWFDFFLTRPYETFDISASADVGTAVLLLAVGALVSQLAAHTRRLEVITVTDADHLSRIHRTADLAQSANSPDTVVDHVRREITGLLGLRACRFEYGTLMGQPPRLHGDGSVTVGRRTWDVDAAGWPEGEIELRAYGNGHYLGRFMLTPGPGEVPSLQARLVAVTLADQTGAALDTSGPVHR</sequence>
<dbReference type="Pfam" id="PF13493">
    <property type="entry name" value="DUF4118"/>
    <property type="match status" value="1"/>
</dbReference>
<feature type="domain" description="Sensor protein KdpD transmembrane" evidence="12">
    <location>
        <begin position="60"/>
        <end position="156"/>
    </location>
</feature>
<evidence type="ECO:0000256" key="11">
    <source>
        <dbReference type="SAM" id="Phobius"/>
    </source>
</evidence>
<evidence type="ECO:0000256" key="7">
    <source>
        <dbReference type="ARBA" id="ARBA00022840"/>
    </source>
</evidence>
<feature type="transmembrane region" description="Helical" evidence="11">
    <location>
        <begin position="134"/>
        <end position="152"/>
    </location>
</feature>
<keyword evidence="14" id="KW-1185">Reference proteome</keyword>
<evidence type="ECO:0000259" key="12">
    <source>
        <dbReference type="Pfam" id="PF13493"/>
    </source>
</evidence>
<accession>A0ABP9J7D1</accession>
<evidence type="ECO:0000256" key="8">
    <source>
        <dbReference type="ARBA" id="ARBA00022989"/>
    </source>
</evidence>
<dbReference type="Proteomes" id="UP001501759">
    <property type="component" value="Unassembled WGS sequence"/>
</dbReference>
<comment type="caution">
    <text evidence="13">The sequence shown here is derived from an EMBL/GenBank/DDBJ whole genome shotgun (WGS) entry which is preliminary data.</text>
</comment>
<evidence type="ECO:0000256" key="3">
    <source>
        <dbReference type="ARBA" id="ARBA00022679"/>
    </source>
</evidence>
<evidence type="ECO:0000256" key="5">
    <source>
        <dbReference type="ARBA" id="ARBA00022741"/>
    </source>
</evidence>
<keyword evidence="7" id="KW-0067">ATP-binding</keyword>